<evidence type="ECO:0000256" key="1">
    <source>
        <dbReference type="ARBA" id="ARBA00008635"/>
    </source>
</evidence>
<sequence length="174" mass="19406">MKRLKTIVTLALCYAAFVLNPLQAQTNLEEFILKWDNGKAFTLEVVDKMPEELLNYKPHDTAMSFTEQVTHLSSAIVGISQGYLNGGNPGFQVSVKPANKAELKAFVAQCFDYGKETFSNLTELELAEKIDIFGMNGSRRQVISLIDDHVTHHRGAAVSYIRANGIEPPRFRGM</sequence>
<organism evidence="5 6">
    <name type="scientific">Belliella pelovolcani</name>
    <dbReference type="NCBI Taxonomy" id="529505"/>
    <lineage>
        <taxon>Bacteria</taxon>
        <taxon>Pseudomonadati</taxon>
        <taxon>Bacteroidota</taxon>
        <taxon>Cytophagia</taxon>
        <taxon>Cytophagales</taxon>
        <taxon>Cyclobacteriaceae</taxon>
        <taxon>Belliella</taxon>
    </lineage>
</organism>
<dbReference type="InterPro" id="IPR034660">
    <property type="entry name" value="DinB/YfiT-like"/>
</dbReference>
<feature type="binding site" evidence="3">
    <location>
        <position position="153"/>
    </location>
    <ligand>
        <name>a divalent metal cation</name>
        <dbReference type="ChEBI" id="CHEBI:60240"/>
    </ligand>
</feature>
<dbReference type="Gene3D" id="1.20.120.450">
    <property type="entry name" value="dinb family like domain"/>
    <property type="match status" value="1"/>
</dbReference>
<dbReference type="SUPFAM" id="SSF109854">
    <property type="entry name" value="DinB/YfiT-like putative metalloenzymes"/>
    <property type="match status" value="1"/>
</dbReference>
<feature type="binding site" evidence="3">
    <location>
        <position position="149"/>
    </location>
    <ligand>
        <name>a divalent metal cation</name>
        <dbReference type="ChEBI" id="CHEBI:60240"/>
    </ligand>
</feature>
<evidence type="ECO:0000256" key="3">
    <source>
        <dbReference type="PIRSR" id="PIRSR607837-1"/>
    </source>
</evidence>
<reference evidence="6" key="1">
    <citation type="submission" date="2017-01" db="EMBL/GenBank/DDBJ databases">
        <authorList>
            <person name="Varghese N."/>
            <person name="Submissions S."/>
        </authorList>
    </citation>
    <scope>NUCLEOTIDE SEQUENCE [LARGE SCALE GENOMIC DNA]</scope>
    <source>
        <strain evidence="6">DSM 46698</strain>
    </source>
</reference>
<name>A0A1N7K241_9BACT</name>
<evidence type="ECO:0000313" key="5">
    <source>
        <dbReference type="EMBL" id="SIS55643.1"/>
    </source>
</evidence>
<evidence type="ECO:0000256" key="4">
    <source>
        <dbReference type="SAM" id="SignalP"/>
    </source>
</evidence>
<evidence type="ECO:0000313" key="6">
    <source>
        <dbReference type="Proteomes" id="UP000186026"/>
    </source>
</evidence>
<feature type="chain" id="PRO_5009943057" evidence="4">
    <location>
        <begin position="25"/>
        <end position="174"/>
    </location>
</feature>
<dbReference type="Pfam" id="PF05163">
    <property type="entry name" value="DinB"/>
    <property type="match status" value="1"/>
</dbReference>
<dbReference type="OrthoDB" id="119432at2"/>
<dbReference type="Proteomes" id="UP000186026">
    <property type="component" value="Unassembled WGS sequence"/>
</dbReference>
<keyword evidence="6" id="KW-1185">Reference proteome</keyword>
<proteinExistence type="inferred from homology"/>
<keyword evidence="2 3" id="KW-0479">Metal-binding</keyword>
<dbReference type="STRING" id="529505.SAMN05421761_101389"/>
<keyword evidence="4" id="KW-0732">Signal</keyword>
<gene>
    <name evidence="5" type="ORF">SAMN05421761_101389</name>
</gene>
<evidence type="ECO:0000256" key="2">
    <source>
        <dbReference type="ARBA" id="ARBA00022723"/>
    </source>
</evidence>
<feature type="signal peptide" evidence="4">
    <location>
        <begin position="1"/>
        <end position="24"/>
    </location>
</feature>
<dbReference type="InterPro" id="IPR007837">
    <property type="entry name" value="DinB"/>
</dbReference>
<accession>A0A1N7K241</accession>
<dbReference type="EMBL" id="FTOP01000001">
    <property type="protein sequence ID" value="SIS55643.1"/>
    <property type="molecule type" value="Genomic_DNA"/>
</dbReference>
<dbReference type="AlphaFoldDB" id="A0A1N7K241"/>
<dbReference type="RefSeq" id="WP_076498006.1">
    <property type="nucleotide sequence ID" value="NZ_FTOP01000001.1"/>
</dbReference>
<dbReference type="GO" id="GO:0046872">
    <property type="term" value="F:metal ion binding"/>
    <property type="evidence" value="ECO:0007669"/>
    <property type="project" value="UniProtKB-KW"/>
</dbReference>
<comment type="similarity">
    <text evidence="1">Belongs to the DinB family.</text>
</comment>
<feature type="binding site" evidence="3">
    <location>
        <position position="71"/>
    </location>
    <ligand>
        <name>a divalent metal cation</name>
        <dbReference type="ChEBI" id="CHEBI:60240"/>
    </ligand>
</feature>
<protein>
    <submittedName>
        <fullName evidence="5">Uncharacterized damage-inducible protein DinB (Forms a four-helix bundle)</fullName>
    </submittedName>
</protein>